<dbReference type="Proteomes" id="UP001174936">
    <property type="component" value="Unassembled WGS sequence"/>
</dbReference>
<dbReference type="AlphaFoldDB" id="A0AA39YSC8"/>
<name>A0AA39YSC8_9PEZI</name>
<evidence type="ECO:0000313" key="2">
    <source>
        <dbReference type="EMBL" id="KAK0656832.1"/>
    </source>
</evidence>
<protein>
    <submittedName>
        <fullName evidence="2">Uncharacterized protein</fullName>
    </submittedName>
</protein>
<keyword evidence="3" id="KW-1185">Reference proteome</keyword>
<feature type="region of interest" description="Disordered" evidence="1">
    <location>
        <begin position="1"/>
        <end position="24"/>
    </location>
</feature>
<reference evidence="2" key="1">
    <citation type="submission" date="2023-06" db="EMBL/GenBank/DDBJ databases">
        <title>Genome-scale phylogeny and comparative genomics of the fungal order Sordariales.</title>
        <authorList>
            <consortium name="Lawrence Berkeley National Laboratory"/>
            <person name="Hensen N."/>
            <person name="Bonometti L."/>
            <person name="Westerberg I."/>
            <person name="Brannstrom I.O."/>
            <person name="Guillou S."/>
            <person name="Cros-Aarteil S."/>
            <person name="Calhoun S."/>
            <person name="Haridas S."/>
            <person name="Kuo A."/>
            <person name="Mondo S."/>
            <person name="Pangilinan J."/>
            <person name="Riley R."/>
            <person name="Labutti K."/>
            <person name="Andreopoulos B."/>
            <person name="Lipzen A."/>
            <person name="Chen C."/>
            <person name="Yanf M."/>
            <person name="Daum C."/>
            <person name="Ng V."/>
            <person name="Clum A."/>
            <person name="Steindorff A."/>
            <person name="Ohm R."/>
            <person name="Martin F."/>
            <person name="Silar P."/>
            <person name="Natvig D."/>
            <person name="Lalanne C."/>
            <person name="Gautier V."/>
            <person name="Ament-Velasquez S.L."/>
            <person name="Kruys A."/>
            <person name="Hutchinson M.I."/>
            <person name="Powell A.J."/>
            <person name="Barry K."/>
            <person name="Miller A.N."/>
            <person name="Grigoriev I.V."/>
            <person name="Debuchy R."/>
            <person name="Gladieux P."/>
            <person name="Thoren M.H."/>
            <person name="Johannesson H."/>
        </authorList>
    </citation>
    <scope>NUCLEOTIDE SEQUENCE</scope>
    <source>
        <strain evidence="2">SMH2532-1</strain>
    </source>
</reference>
<organism evidence="2 3">
    <name type="scientific">Cercophora newfieldiana</name>
    <dbReference type="NCBI Taxonomy" id="92897"/>
    <lineage>
        <taxon>Eukaryota</taxon>
        <taxon>Fungi</taxon>
        <taxon>Dikarya</taxon>
        <taxon>Ascomycota</taxon>
        <taxon>Pezizomycotina</taxon>
        <taxon>Sordariomycetes</taxon>
        <taxon>Sordariomycetidae</taxon>
        <taxon>Sordariales</taxon>
        <taxon>Lasiosphaeriaceae</taxon>
        <taxon>Cercophora</taxon>
    </lineage>
</organism>
<evidence type="ECO:0000256" key="1">
    <source>
        <dbReference type="SAM" id="MobiDB-lite"/>
    </source>
</evidence>
<accession>A0AA39YSC8</accession>
<dbReference type="EMBL" id="JAULSV010000001">
    <property type="protein sequence ID" value="KAK0656832.1"/>
    <property type="molecule type" value="Genomic_DNA"/>
</dbReference>
<evidence type="ECO:0000313" key="3">
    <source>
        <dbReference type="Proteomes" id="UP001174936"/>
    </source>
</evidence>
<proteinExistence type="predicted"/>
<sequence length="93" mass="9964">MPFPGTPGQHHQLPPAPTTDQPLTLRHPIPLHRGQCEVFPLLTPATMHCRGLRCFTQLTSTAIAAPPIRACDTPPSVVAPCGCLTKQVLAQLP</sequence>
<comment type="caution">
    <text evidence="2">The sequence shown here is derived from an EMBL/GenBank/DDBJ whole genome shotgun (WGS) entry which is preliminary data.</text>
</comment>
<gene>
    <name evidence="2" type="ORF">B0T16DRAFT_400338</name>
</gene>